<organism evidence="6 7">
    <name type="scientific">Aspergillus avenaceus</name>
    <dbReference type="NCBI Taxonomy" id="36643"/>
    <lineage>
        <taxon>Eukaryota</taxon>
        <taxon>Fungi</taxon>
        <taxon>Dikarya</taxon>
        <taxon>Ascomycota</taxon>
        <taxon>Pezizomycotina</taxon>
        <taxon>Eurotiomycetes</taxon>
        <taxon>Eurotiomycetidae</taxon>
        <taxon>Eurotiales</taxon>
        <taxon>Aspergillaceae</taxon>
        <taxon>Aspergillus</taxon>
        <taxon>Aspergillus subgen. Circumdati</taxon>
    </lineage>
</organism>
<gene>
    <name evidence="6" type="ORF">BDV25DRAFT_158899</name>
</gene>
<keyword evidence="4" id="KW-1133">Transmembrane helix</keyword>
<sequence>MRPLRPSLRLPIRSTAQQIRHFHPTRPALFTTELLDASASLIYGVHSISSLPWALSIPLTAVIVRTVVAMPLQIYTKVQARKERALVPVLSAWDKVYRGEVTLRNRKGEDVQLEGAAKATRRVMIQVRRKRLELYKRWKIPWYWKPMSLLQIPIWISVMDSIRAMSGSKNGFIPWLLSWFEPGSASAPLVSVEPSLATEGMLWFPDLLAGDPTGILPAVLSLSIVLNIQNGWKGPGFPQLADLPTPELTRKLTFKVLQVGLQVLACQIGYSAYITETPTALLLYWITSSNVATLQTAYLESAMFSDRRLKPWKRLSIGYDVDRVAAALKRNRNS</sequence>
<dbReference type="Proteomes" id="UP000325780">
    <property type="component" value="Unassembled WGS sequence"/>
</dbReference>
<evidence type="ECO:0000256" key="1">
    <source>
        <dbReference type="ARBA" id="ARBA00004141"/>
    </source>
</evidence>
<evidence type="ECO:0000313" key="7">
    <source>
        <dbReference type="Proteomes" id="UP000325780"/>
    </source>
</evidence>
<keyword evidence="7" id="KW-1185">Reference proteome</keyword>
<dbReference type="InterPro" id="IPR001708">
    <property type="entry name" value="YidC/ALB3/OXA1/COX18"/>
</dbReference>
<dbReference type="EMBL" id="ML742172">
    <property type="protein sequence ID" value="KAE8148169.1"/>
    <property type="molecule type" value="Genomic_DNA"/>
</dbReference>
<evidence type="ECO:0000256" key="3">
    <source>
        <dbReference type="ARBA" id="ARBA00022692"/>
    </source>
</evidence>
<evidence type="ECO:0000256" key="2">
    <source>
        <dbReference type="ARBA" id="ARBA00009877"/>
    </source>
</evidence>
<accession>A0A5N6TPV7</accession>
<evidence type="ECO:0000256" key="4">
    <source>
        <dbReference type="ARBA" id="ARBA00022989"/>
    </source>
</evidence>
<dbReference type="PANTHER" id="PTHR12428:SF65">
    <property type="entry name" value="CYTOCHROME C OXIDASE ASSEMBLY PROTEIN COX18, MITOCHONDRIAL"/>
    <property type="match status" value="1"/>
</dbReference>
<dbReference type="GO" id="GO:0033617">
    <property type="term" value="P:mitochondrial respiratory chain complex IV assembly"/>
    <property type="evidence" value="ECO:0007669"/>
    <property type="project" value="TreeGrafter"/>
</dbReference>
<reference evidence="6 7" key="1">
    <citation type="submission" date="2019-04" db="EMBL/GenBank/DDBJ databases">
        <title>Friends and foes A comparative genomics study of 23 Aspergillus species from section Flavi.</title>
        <authorList>
            <consortium name="DOE Joint Genome Institute"/>
            <person name="Kjaerbolling I."/>
            <person name="Vesth T."/>
            <person name="Frisvad J.C."/>
            <person name="Nybo J.L."/>
            <person name="Theobald S."/>
            <person name="Kildgaard S."/>
            <person name="Isbrandt T."/>
            <person name="Kuo A."/>
            <person name="Sato A."/>
            <person name="Lyhne E.K."/>
            <person name="Kogle M.E."/>
            <person name="Wiebenga A."/>
            <person name="Kun R.S."/>
            <person name="Lubbers R.J."/>
            <person name="Makela M.R."/>
            <person name="Barry K."/>
            <person name="Chovatia M."/>
            <person name="Clum A."/>
            <person name="Daum C."/>
            <person name="Haridas S."/>
            <person name="He G."/>
            <person name="LaButti K."/>
            <person name="Lipzen A."/>
            <person name="Mondo S."/>
            <person name="Riley R."/>
            <person name="Salamov A."/>
            <person name="Simmons B.A."/>
            <person name="Magnuson J.K."/>
            <person name="Henrissat B."/>
            <person name="Mortensen U.H."/>
            <person name="Larsen T.O."/>
            <person name="Devries R.P."/>
            <person name="Grigoriev I.V."/>
            <person name="Machida M."/>
            <person name="Baker S.E."/>
            <person name="Andersen M.R."/>
        </authorList>
    </citation>
    <scope>NUCLEOTIDE SEQUENCE [LARGE SCALE GENOMIC DNA]</scope>
    <source>
        <strain evidence="6 7">IBT 18842</strain>
    </source>
</reference>
<comment type="similarity">
    <text evidence="2">Belongs to the OXA1/ALB3/YidC family.</text>
</comment>
<dbReference type="AlphaFoldDB" id="A0A5N6TPV7"/>
<evidence type="ECO:0000313" key="6">
    <source>
        <dbReference type="EMBL" id="KAE8148169.1"/>
    </source>
</evidence>
<name>A0A5N6TPV7_ASPAV</name>
<dbReference type="PANTHER" id="PTHR12428">
    <property type="entry name" value="OXA1"/>
    <property type="match status" value="1"/>
</dbReference>
<dbReference type="GO" id="GO:0032977">
    <property type="term" value="F:membrane insertase activity"/>
    <property type="evidence" value="ECO:0007669"/>
    <property type="project" value="InterPro"/>
</dbReference>
<dbReference type="OrthoDB" id="2148490at2759"/>
<dbReference type="GO" id="GO:0032979">
    <property type="term" value="P:protein insertion into mitochondrial inner membrane from matrix"/>
    <property type="evidence" value="ECO:0007669"/>
    <property type="project" value="TreeGrafter"/>
</dbReference>
<proteinExistence type="inferred from homology"/>
<protein>
    <submittedName>
        <fullName evidence="6">60Kd inner membrane protein-domain-containing protein</fullName>
    </submittedName>
</protein>
<evidence type="ECO:0000256" key="5">
    <source>
        <dbReference type="ARBA" id="ARBA00023136"/>
    </source>
</evidence>
<comment type="subcellular location">
    <subcellularLocation>
        <location evidence="1">Membrane</location>
        <topology evidence="1">Multi-pass membrane protein</topology>
    </subcellularLocation>
</comment>
<keyword evidence="5" id="KW-0472">Membrane</keyword>
<dbReference type="GO" id="GO:0005743">
    <property type="term" value="C:mitochondrial inner membrane"/>
    <property type="evidence" value="ECO:0007669"/>
    <property type="project" value="TreeGrafter"/>
</dbReference>
<keyword evidence="3" id="KW-0812">Transmembrane</keyword>